<keyword evidence="2" id="KW-0808">Transferase</keyword>
<dbReference type="PROSITE" id="PS51186">
    <property type="entry name" value="GNAT"/>
    <property type="match status" value="1"/>
</dbReference>
<dbReference type="AlphaFoldDB" id="A0A6I4J5W4"/>
<protein>
    <submittedName>
        <fullName evidence="2">GNAT family N-acetyltransferase</fullName>
    </submittedName>
</protein>
<dbReference type="Proteomes" id="UP000441389">
    <property type="component" value="Unassembled WGS sequence"/>
</dbReference>
<dbReference type="Gene3D" id="3.40.630.30">
    <property type="match status" value="1"/>
</dbReference>
<dbReference type="GO" id="GO:0016747">
    <property type="term" value="F:acyltransferase activity, transferring groups other than amino-acyl groups"/>
    <property type="evidence" value="ECO:0007669"/>
    <property type="project" value="InterPro"/>
</dbReference>
<feature type="domain" description="N-acetyltransferase" evidence="1">
    <location>
        <begin position="1"/>
        <end position="143"/>
    </location>
</feature>
<gene>
    <name evidence="2" type="ORF">GON01_16395</name>
</gene>
<dbReference type="EMBL" id="WQMS01000020">
    <property type="protein sequence ID" value="MVO79513.1"/>
    <property type="molecule type" value="Genomic_DNA"/>
</dbReference>
<comment type="caution">
    <text evidence="2">The sequence shown here is derived from an EMBL/GenBank/DDBJ whole genome shotgun (WGS) entry which is preliminary data.</text>
</comment>
<keyword evidence="3" id="KW-1185">Reference proteome</keyword>
<dbReference type="InterPro" id="IPR000182">
    <property type="entry name" value="GNAT_dom"/>
</dbReference>
<reference evidence="2 3" key="1">
    <citation type="submission" date="2019-12" db="EMBL/GenBank/DDBJ databases">
        <authorList>
            <person name="Huq M.A."/>
        </authorList>
    </citation>
    <scope>NUCLEOTIDE SEQUENCE [LARGE SCALE GENOMIC DNA]</scope>
    <source>
        <strain evidence="2 3">MAH-20</strain>
    </source>
</reference>
<accession>A0A6I4J5W4</accession>
<evidence type="ECO:0000259" key="1">
    <source>
        <dbReference type="PROSITE" id="PS51186"/>
    </source>
</evidence>
<name>A0A6I4J5W4_9SPHN</name>
<organism evidence="2 3">
    <name type="scientific">Sphingomonas horti</name>
    <dbReference type="NCBI Taxonomy" id="2682842"/>
    <lineage>
        <taxon>Bacteria</taxon>
        <taxon>Pseudomonadati</taxon>
        <taxon>Pseudomonadota</taxon>
        <taxon>Alphaproteobacteria</taxon>
        <taxon>Sphingomonadales</taxon>
        <taxon>Sphingomonadaceae</taxon>
        <taxon>Sphingomonas</taxon>
    </lineage>
</organism>
<dbReference type="CDD" id="cd04301">
    <property type="entry name" value="NAT_SF"/>
    <property type="match status" value="1"/>
</dbReference>
<proteinExistence type="predicted"/>
<evidence type="ECO:0000313" key="2">
    <source>
        <dbReference type="EMBL" id="MVO79513.1"/>
    </source>
</evidence>
<dbReference type="PANTHER" id="PTHR43792">
    <property type="entry name" value="GNAT FAMILY, PUTATIVE (AFU_ORTHOLOGUE AFUA_3G00765)-RELATED-RELATED"/>
    <property type="match status" value="1"/>
</dbReference>
<dbReference type="InterPro" id="IPR051531">
    <property type="entry name" value="N-acetyltransferase"/>
</dbReference>
<dbReference type="SUPFAM" id="SSF55729">
    <property type="entry name" value="Acyl-CoA N-acyltransferases (Nat)"/>
    <property type="match status" value="1"/>
</dbReference>
<evidence type="ECO:0000313" key="3">
    <source>
        <dbReference type="Proteomes" id="UP000441389"/>
    </source>
</evidence>
<dbReference type="InterPro" id="IPR016181">
    <property type="entry name" value="Acyl_CoA_acyltransferase"/>
</dbReference>
<sequence>MNRVLSDPRAMRYWSTSAHSSLEETEGWLRAMIDAPPDQSNDFILEIGGRVVGKAGCWRLPEIGFILHPDYWGHGLAREALSAVIESTFARFPVQELTADVDPRNQACLRLLRHLGFRETGRAGRTWFVNNEWADSIYLALQR</sequence>
<dbReference type="PANTHER" id="PTHR43792:SF1">
    <property type="entry name" value="N-ACETYLTRANSFERASE DOMAIN-CONTAINING PROTEIN"/>
    <property type="match status" value="1"/>
</dbReference>
<dbReference type="Pfam" id="PF13302">
    <property type="entry name" value="Acetyltransf_3"/>
    <property type="match status" value="1"/>
</dbReference>